<reference evidence="2 3" key="1">
    <citation type="submission" date="2015-04" db="EMBL/GenBank/DDBJ databases">
        <title>Complete Genome Sequence of Brevibacterium flavum ATCC 15168.</title>
        <authorList>
            <person name="Ahn J."/>
            <person name="Park G."/>
            <person name="Jeon W."/>
            <person name="Jang Y."/>
            <person name="Jang M."/>
            <person name="Lee H."/>
            <person name="Lee H."/>
        </authorList>
    </citation>
    <scope>NUCLEOTIDE SEQUENCE [LARGE SCALE GENOMIC DNA]</scope>
    <source>
        <strain evidence="2 3">ATCC 15168</strain>
    </source>
</reference>
<evidence type="ECO:0000313" key="3">
    <source>
        <dbReference type="Proteomes" id="UP000034037"/>
    </source>
</evidence>
<evidence type="ECO:0000256" key="1">
    <source>
        <dbReference type="SAM" id="Phobius"/>
    </source>
</evidence>
<dbReference type="RefSeq" id="WP_003863728.1">
    <property type="nucleotide sequence ID" value="NZ_CP011309.1"/>
</dbReference>
<evidence type="ECO:0000313" key="2">
    <source>
        <dbReference type="EMBL" id="AKF26216.1"/>
    </source>
</evidence>
<feature type="transmembrane region" description="Helical" evidence="1">
    <location>
        <begin position="188"/>
        <end position="210"/>
    </location>
</feature>
<dbReference type="PANTHER" id="PTHR36844:SF1">
    <property type="entry name" value="PROTEASE PRSW"/>
    <property type="match status" value="1"/>
</dbReference>
<feature type="transmembrane region" description="Helical" evidence="1">
    <location>
        <begin position="217"/>
        <end position="239"/>
    </location>
</feature>
<dbReference type="Proteomes" id="UP000034037">
    <property type="component" value="Chromosome"/>
</dbReference>
<organism evidence="2 3">
    <name type="scientific">[Brevibacterium] flavum</name>
    <dbReference type="NCBI Taxonomy" id="92706"/>
    <lineage>
        <taxon>Bacteria</taxon>
        <taxon>Bacillati</taxon>
        <taxon>Actinomycetota</taxon>
        <taxon>Actinomycetes</taxon>
        <taxon>Mycobacteriales</taxon>
        <taxon>Corynebacteriaceae</taxon>
        <taxon>Corynebacterium</taxon>
    </lineage>
</organism>
<proteinExistence type="predicted"/>
<feature type="transmembrane region" description="Helical" evidence="1">
    <location>
        <begin position="245"/>
        <end position="267"/>
    </location>
</feature>
<gene>
    <name evidence="2" type="ORF">YH66_00925</name>
</gene>
<keyword evidence="3" id="KW-1185">Reference proteome</keyword>
<accession>A0A0F6Z3X4</accession>
<keyword evidence="1" id="KW-0472">Membrane</keyword>
<keyword evidence="1" id="KW-0812">Transmembrane</keyword>
<dbReference type="Pfam" id="PF13367">
    <property type="entry name" value="PrsW-protease"/>
    <property type="match status" value="1"/>
</dbReference>
<dbReference type="PATRIC" id="fig|92706.3.peg.186"/>
<dbReference type="InterPro" id="IPR026898">
    <property type="entry name" value="PrsW"/>
</dbReference>
<feature type="transmembrane region" description="Helical" evidence="1">
    <location>
        <begin position="33"/>
        <end position="53"/>
    </location>
</feature>
<dbReference type="EMBL" id="CP011309">
    <property type="protein sequence ID" value="AKF26216.1"/>
    <property type="molecule type" value="Genomic_DNA"/>
</dbReference>
<protein>
    <submittedName>
        <fullName evidence="2">Membrane protein</fullName>
    </submittedName>
</protein>
<dbReference type="PANTHER" id="PTHR36844">
    <property type="entry name" value="PROTEASE PRSW"/>
    <property type="match status" value="1"/>
</dbReference>
<sequence>MSRMFSITLWVAILLSTPALFLSLATFLFVDGISVLVNFVFAVLYLVVIVFLLSRTPLWPRFKGSGSKKGGGFAWAASSLLWGAFVGFGIVMLFAGPVMDLTDKLGWDFVAMSFTGAYPEEIAKALGVAIILLSFRQLNRPWHGFITGALVGLGFEVNENLLYGATGAIMDPNADLDGVLMMWQYRTMLGPLIHTLLTGFAGYGIALAFFRARKTVAWRWGVAIGWTLIAFALHFSWNLMWENVIGSYVTIIVVSVVMYGLAIYIIWSNWAEARDDSSYAFVPGIITNTKDLSLLDAPVPVGTEVPEPRIPQQIEEPKAEN</sequence>
<keyword evidence="1" id="KW-1133">Transmembrane helix</keyword>
<dbReference type="HOGENOM" id="CLU_062185_0_0_11"/>
<feature type="transmembrane region" description="Helical" evidence="1">
    <location>
        <begin position="73"/>
        <end position="95"/>
    </location>
</feature>
<dbReference type="AlphaFoldDB" id="A0A0F6Z3X4"/>
<dbReference type="GO" id="GO:0008233">
    <property type="term" value="F:peptidase activity"/>
    <property type="evidence" value="ECO:0007669"/>
    <property type="project" value="InterPro"/>
</dbReference>
<name>A0A0F6Z3X4_9CORY</name>